<name>A0A0L0C8V8_LUCCU</name>
<comment type="caution">
    <text evidence="1">The sequence shown here is derived from an EMBL/GenBank/DDBJ whole genome shotgun (WGS) entry which is preliminary data.</text>
</comment>
<accession>A0A0L0C8V8</accession>
<dbReference type="AlphaFoldDB" id="A0A0L0C8V8"/>
<protein>
    <submittedName>
        <fullName evidence="1">Uncharacterized protein</fullName>
    </submittedName>
</protein>
<dbReference type="Proteomes" id="UP000037069">
    <property type="component" value="Unassembled WGS sequence"/>
</dbReference>
<organism evidence="1 2">
    <name type="scientific">Lucilia cuprina</name>
    <name type="common">Green bottle fly</name>
    <name type="synonym">Australian sheep blowfly</name>
    <dbReference type="NCBI Taxonomy" id="7375"/>
    <lineage>
        <taxon>Eukaryota</taxon>
        <taxon>Metazoa</taxon>
        <taxon>Ecdysozoa</taxon>
        <taxon>Arthropoda</taxon>
        <taxon>Hexapoda</taxon>
        <taxon>Insecta</taxon>
        <taxon>Pterygota</taxon>
        <taxon>Neoptera</taxon>
        <taxon>Endopterygota</taxon>
        <taxon>Diptera</taxon>
        <taxon>Brachycera</taxon>
        <taxon>Muscomorpha</taxon>
        <taxon>Oestroidea</taxon>
        <taxon>Calliphoridae</taxon>
        <taxon>Luciliinae</taxon>
        <taxon>Lucilia</taxon>
    </lineage>
</organism>
<sequence length="212" mass="23998">MNIANQKRPLPLHIPMTMHEVTLLIIWNMADLDYGLDLILQIQHLTSGVFAGSKLQRKRTNQGVKKTKKSNQIVVDVIAMMLGDSCPNSTEAHIPKYEEDAIQDSVSNTQSSINANTDAIEPKALPFIERPKHSGAARRRLKVYIEYGMETRKICLRPMKEVRTSSNTASVHEAKNANASHNRNFNHRIEMLQQSSQFFSTLSIDLSKDKTR</sequence>
<reference evidence="1 2" key="1">
    <citation type="journal article" date="2015" name="Nat. Commun.">
        <title>Lucilia cuprina genome unlocks parasitic fly biology to underpin future interventions.</title>
        <authorList>
            <person name="Anstead C.A."/>
            <person name="Korhonen P.K."/>
            <person name="Young N.D."/>
            <person name="Hall R.S."/>
            <person name="Jex A.R."/>
            <person name="Murali S.C."/>
            <person name="Hughes D.S."/>
            <person name="Lee S.F."/>
            <person name="Perry T."/>
            <person name="Stroehlein A.J."/>
            <person name="Ansell B.R."/>
            <person name="Breugelmans B."/>
            <person name="Hofmann A."/>
            <person name="Qu J."/>
            <person name="Dugan S."/>
            <person name="Lee S.L."/>
            <person name="Chao H."/>
            <person name="Dinh H."/>
            <person name="Han Y."/>
            <person name="Doddapaneni H.V."/>
            <person name="Worley K.C."/>
            <person name="Muzny D.M."/>
            <person name="Ioannidis P."/>
            <person name="Waterhouse R.M."/>
            <person name="Zdobnov E.M."/>
            <person name="James P.J."/>
            <person name="Bagnall N.H."/>
            <person name="Kotze A.C."/>
            <person name="Gibbs R.A."/>
            <person name="Richards S."/>
            <person name="Batterham P."/>
            <person name="Gasser R.B."/>
        </authorList>
    </citation>
    <scope>NUCLEOTIDE SEQUENCE [LARGE SCALE GENOMIC DNA]</scope>
    <source>
        <strain evidence="1 2">LS</strain>
        <tissue evidence="1">Full body</tissue>
    </source>
</reference>
<evidence type="ECO:0000313" key="1">
    <source>
        <dbReference type="EMBL" id="KNC28685.1"/>
    </source>
</evidence>
<gene>
    <name evidence="1" type="ORF">FF38_09451</name>
</gene>
<dbReference type="EMBL" id="JRES01000753">
    <property type="protein sequence ID" value="KNC28685.1"/>
    <property type="molecule type" value="Genomic_DNA"/>
</dbReference>
<keyword evidence="2" id="KW-1185">Reference proteome</keyword>
<proteinExistence type="predicted"/>
<evidence type="ECO:0000313" key="2">
    <source>
        <dbReference type="Proteomes" id="UP000037069"/>
    </source>
</evidence>